<keyword evidence="4" id="KW-0411">Iron-sulfur</keyword>
<feature type="domain" description="Radical SAM core" evidence="5">
    <location>
        <begin position="7"/>
        <end position="125"/>
    </location>
</feature>
<dbReference type="CDD" id="cd01335">
    <property type="entry name" value="Radical_SAM"/>
    <property type="match status" value="1"/>
</dbReference>
<dbReference type="Proteomes" id="UP000503011">
    <property type="component" value="Chromosome"/>
</dbReference>
<evidence type="ECO:0000256" key="4">
    <source>
        <dbReference type="ARBA" id="ARBA00023014"/>
    </source>
</evidence>
<dbReference type="InterPro" id="IPR007197">
    <property type="entry name" value="rSAM"/>
</dbReference>
<dbReference type="SUPFAM" id="SSF102114">
    <property type="entry name" value="Radical SAM enzymes"/>
    <property type="match status" value="1"/>
</dbReference>
<dbReference type="EMBL" id="AP022871">
    <property type="protein sequence ID" value="BCB87976.1"/>
    <property type="molecule type" value="Genomic_DNA"/>
</dbReference>
<proteinExistence type="predicted"/>
<dbReference type="InterPro" id="IPR023867">
    <property type="entry name" value="Sulphatase_maturase_rSAM"/>
</dbReference>
<dbReference type="InterPro" id="IPR013785">
    <property type="entry name" value="Aldolase_TIM"/>
</dbReference>
<dbReference type="Pfam" id="PF04055">
    <property type="entry name" value="Radical_SAM"/>
    <property type="match status" value="1"/>
</dbReference>
<organism evidence="6 7">
    <name type="scientific">Phytohabitans suffuscus</name>
    <dbReference type="NCBI Taxonomy" id="624315"/>
    <lineage>
        <taxon>Bacteria</taxon>
        <taxon>Bacillati</taxon>
        <taxon>Actinomycetota</taxon>
        <taxon>Actinomycetes</taxon>
        <taxon>Micromonosporales</taxon>
        <taxon>Micromonosporaceae</taxon>
    </lineage>
</organism>
<dbReference type="GO" id="GO:0016491">
    <property type="term" value="F:oxidoreductase activity"/>
    <property type="evidence" value="ECO:0007669"/>
    <property type="project" value="InterPro"/>
</dbReference>
<keyword evidence="1" id="KW-0949">S-adenosyl-L-methionine</keyword>
<dbReference type="GO" id="GO:0046872">
    <property type="term" value="F:metal ion binding"/>
    <property type="evidence" value="ECO:0007669"/>
    <property type="project" value="UniProtKB-KW"/>
</dbReference>
<gene>
    <name evidence="6" type="ORF">Psuf_052890</name>
</gene>
<evidence type="ECO:0000313" key="7">
    <source>
        <dbReference type="Proteomes" id="UP000503011"/>
    </source>
</evidence>
<dbReference type="KEGG" id="psuu:Psuf_052890"/>
<dbReference type="InterPro" id="IPR026335">
    <property type="entry name" value="rSAM_SPASM_FxsB"/>
</dbReference>
<keyword evidence="2" id="KW-0479">Metal-binding</keyword>
<evidence type="ECO:0000313" key="6">
    <source>
        <dbReference type="EMBL" id="BCB87976.1"/>
    </source>
</evidence>
<keyword evidence="7" id="KW-1185">Reference proteome</keyword>
<dbReference type="GO" id="GO:0051536">
    <property type="term" value="F:iron-sulfur cluster binding"/>
    <property type="evidence" value="ECO:0007669"/>
    <property type="project" value="UniProtKB-KW"/>
</dbReference>
<evidence type="ECO:0000256" key="3">
    <source>
        <dbReference type="ARBA" id="ARBA00023004"/>
    </source>
</evidence>
<dbReference type="NCBIfam" id="TIGR04269">
    <property type="entry name" value="SAM_SPASM_FxsB"/>
    <property type="match status" value="1"/>
</dbReference>
<dbReference type="PANTHER" id="PTHR43273:SF8">
    <property type="entry name" value="RADICAL SAM DOMAIN PROTEIN"/>
    <property type="match status" value="1"/>
</dbReference>
<keyword evidence="3" id="KW-0408">Iron</keyword>
<sequence length="353" mass="38661">MSPEVIELTAERIASHSRSWALPKVTVILHGGEPLLAGADLIEHAVRTIKAAVPRTTRLDFFVQTNGLLLSRDMLETFLRYDIRVGVSLDGGERANDRHRRFAHGAGSYEQVARSLALLRQDRYRRLYSGLLCTVDVRNDPVAVYEALLSFAPPRVDLLLPHGNWTTPPPLHPAGGPGTPYADWLIRVFDRWYDAPRRETDIRLFSSIMALLVGGRSATETVGLEPVDLLTIETDGSIEQGDALKTTVPGMAATGLTVGSHSFDEALRHPGVAARQLGLGALADTCHSCPVVSVCGGGLYAHRYSDENGFLNPTVYCADQRRLIEHIYTRMVDDLRRMTGLPSLTAEDSLTAG</sequence>
<dbReference type="AlphaFoldDB" id="A0A6F8YPK0"/>
<dbReference type="InterPro" id="IPR058240">
    <property type="entry name" value="rSAM_sf"/>
</dbReference>
<evidence type="ECO:0000256" key="1">
    <source>
        <dbReference type="ARBA" id="ARBA00022691"/>
    </source>
</evidence>
<reference evidence="6 7" key="1">
    <citation type="submission" date="2020-03" db="EMBL/GenBank/DDBJ databases">
        <title>Whole genome shotgun sequence of Phytohabitans suffuscus NBRC 105367.</title>
        <authorList>
            <person name="Komaki H."/>
            <person name="Tamura T."/>
        </authorList>
    </citation>
    <scope>NUCLEOTIDE SEQUENCE [LARGE SCALE GENOMIC DNA]</scope>
    <source>
        <strain evidence="6 7">NBRC 105367</strain>
    </source>
</reference>
<name>A0A6F8YPK0_9ACTN</name>
<dbReference type="Gene3D" id="3.20.20.70">
    <property type="entry name" value="Aldolase class I"/>
    <property type="match status" value="1"/>
</dbReference>
<accession>A0A6F8YPK0</accession>
<evidence type="ECO:0000259" key="5">
    <source>
        <dbReference type="Pfam" id="PF04055"/>
    </source>
</evidence>
<protein>
    <recommendedName>
        <fullName evidence="5">Radical SAM core domain-containing protein</fullName>
    </recommendedName>
</protein>
<reference evidence="6 7" key="2">
    <citation type="submission" date="2020-03" db="EMBL/GenBank/DDBJ databases">
        <authorList>
            <person name="Ichikawa N."/>
            <person name="Kimura A."/>
            <person name="Kitahashi Y."/>
            <person name="Uohara A."/>
        </authorList>
    </citation>
    <scope>NUCLEOTIDE SEQUENCE [LARGE SCALE GENOMIC DNA]</scope>
    <source>
        <strain evidence="6 7">NBRC 105367</strain>
    </source>
</reference>
<evidence type="ECO:0000256" key="2">
    <source>
        <dbReference type="ARBA" id="ARBA00022723"/>
    </source>
</evidence>
<dbReference type="PANTHER" id="PTHR43273">
    <property type="entry name" value="ANAEROBIC SULFATASE-MATURATING ENZYME HOMOLOG ASLB-RELATED"/>
    <property type="match status" value="1"/>
</dbReference>